<dbReference type="SUPFAM" id="SSF53335">
    <property type="entry name" value="S-adenosyl-L-methionine-dependent methyltransferases"/>
    <property type="match status" value="1"/>
</dbReference>
<sequence>MSRPRTTRRALLDALWHGRDPFAAPPEDLRPRDLQGWRSVHPYLDEAVTEFRPDVVVEIGAWKGASTLHLARTMAAHDVDGTVIAVDTWLGAVDHWADADLFAELATEHGYPSLYRTFLANVLHEGLADRVVPLPLDSVNAAELMRLRGVSADVIHLDAGHEEASVAADLRAWWPVLRPGGLFVADDYDRLGGRFPGVTRAVDAFCAETGVAGPWSHRGKCKFLKPA</sequence>
<comment type="caution">
    <text evidence="1">The sequence shown here is derived from an EMBL/GenBank/DDBJ whole genome shotgun (WGS) entry which is preliminary data.</text>
</comment>
<dbReference type="InterPro" id="IPR029063">
    <property type="entry name" value="SAM-dependent_MTases_sf"/>
</dbReference>
<dbReference type="PANTHER" id="PTHR37909">
    <property type="entry name" value="S-ADENOSYL-L-METHIONINE-DEPENDENT METHYLTRANSFERASES SUPERFAMILY PROTEIN"/>
    <property type="match status" value="1"/>
</dbReference>
<organism evidence="1 2">
    <name type="scientific">Methylobacterium goesingense</name>
    <dbReference type="NCBI Taxonomy" id="243690"/>
    <lineage>
        <taxon>Bacteria</taxon>
        <taxon>Pseudomonadati</taxon>
        <taxon>Pseudomonadota</taxon>
        <taxon>Alphaproteobacteria</taxon>
        <taxon>Hyphomicrobiales</taxon>
        <taxon>Methylobacteriaceae</taxon>
        <taxon>Methylobacterium</taxon>
    </lineage>
</organism>
<protein>
    <submittedName>
        <fullName evidence="1">O-methyltransferase YrrM</fullName>
    </submittedName>
</protein>
<reference evidence="1 2" key="1">
    <citation type="submission" date="2024-06" db="EMBL/GenBank/DDBJ databases">
        <title>Genomic Encyclopedia of Type Strains, Phase IV (KMG-IV): sequencing the most valuable type-strain genomes for metagenomic binning, comparative biology and taxonomic classification.</title>
        <authorList>
            <person name="Goeker M."/>
        </authorList>
    </citation>
    <scope>NUCLEOTIDE SEQUENCE [LARGE SCALE GENOMIC DNA]</scope>
    <source>
        <strain evidence="1 2">DSM 21331</strain>
    </source>
</reference>
<dbReference type="Gene3D" id="3.40.50.150">
    <property type="entry name" value="Vaccinia Virus protein VP39"/>
    <property type="match status" value="1"/>
</dbReference>
<dbReference type="RefSeq" id="WP_238281996.1">
    <property type="nucleotide sequence ID" value="NZ_BPQL01000147.1"/>
</dbReference>
<dbReference type="Proteomes" id="UP001549145">
    <property type="component" value="Unassembled WGS sequence"/>
</dbReference>
<gene>
    <name evidence="1" type="ORF">ABID43_003304</name>
</gene>
<dbReference type="EMBL" id="JBEPMM010000009">
    <property type="protein sequence ID" value="MET3693753.1"/>
    <property type="molecule type" value="Genomic_DNA"/>
</dbReference>
<evidence type="ECO:0000313" key="2">
    <source>
        <dbReference type="Proteomes" id="UP001549145"/>
    </source>
</evidence>
<dbReference type="PANTHER" id="PTHR37909:SF1">
    <property type="entry name" value="S-ADENOSYL-L-METHIONINE-DEPENDENT METHYLTRANSFERASES SUPERFAMILY PROTEIN"/>
    <property type="match status" value="1"/>
</dbReference>
<proteinExistence type="predicted"/>
<evidence type="ECO:0000313" key="1">
    <source>
        <dbReference type="EMBL" id="MET3693753.1"/>
    </source>
</evidence>
<keyword evidence="2" id="KW-1185">Reference proteome</keyword>
<dbReference type="Pfam" id="PF13578">
    <property type="entry name" value="Methyltransf_24"/>
    <property type="match status" value="1"/>
</dbReference>
<accession>A0ABV2L7F0</accession>
<name>A0ABV2L7F0_9HYPH</name>